<accession>A0A9D3RSP6</accession>
<name>A0A9D3RSP6_ANGAN</name>
<organism evidence="2 3">
    <name type="scientific">Anguilla anguilla</name>
    <name type="common">European freshwater eel</name>
    <name type="synonym">Muraena anguilla</name>
    <dbReference type="NCBI Taxonomy" id="7936"/>
    <lineage>
        <taxon>Eukaryota</taxon>
        <taxon>Metazoa</taxon>
        <taxon>Chordata</taxon>
        <taxon>Craniata</taxon>
        <taxon>Vertebrata</taxon>
        <taxon>Euteleostomi</taxon>
        <taxon>Actinopterygii</taxon>
        <taxon>Neopterygii</taxon>
        <taxon>Teleostei</taxon>
        <taxon>Anguilliformes</taxon>
        <taxon>Anguillidae</taxon>
        <taxon>Anguilla</taxon>
    </lineage>
</organism>
<evidence type="ECO:0000313" key="3">
    <source>
        <dbReference type="Proteomes" id="UP001044222"/>
    </source>
</evidence>
<sequence length="101" mass="10819">MGDSRGGMGANAGESYQAAGSVKFGGIYISLNINVHHIALWASVTDRDFGAPALLRLTGFLFREVRGLFTLPEVVFASAGPSEPLDRGHTHTHLQEPVRAE</sequence>
<keyword evidence="3" id="KW-1185">Reference proteome</keyword>
<dbReference type="EMBL" id="JAFIRN010000010">
    <property type="protein sequence ID" value="KAG5841470.1"/>
    <property type="molecule type" value="Genomic_DNA"/>
</dbReference>
<dbReference type="Proteomes" id="UP001044222">
    <property type="component" value="Chromosome 10"/>
</dbReference>
<feature type="compositionally biased region" description="Basic and acidic residues" evidence="1">
    <location>
        <begin position="84"/>
        <end position="101"/>
    </location>
</feature>
<reference evidence="2" key="1">
    <citation type="submission" date="2021-01" db="EMBL/GenBank/DDBJ databases">
        <title>A chromosome-scale assembly of European eel, Anguilla anguilla.</title>
        <authorList>
            <person name="Henkel C."/>
            <person name="Jong-Raadsen S.A."/>
            <person name="Dufour S."/>
            <person name="Weltzien F.-A."/>
            <person name="Palstra A.P."/>
            <person name="Pelster B."/>
            <person name="Spaink H.P."/>
            <person name="Van Den Thillart G.E."/>
            <person name="Jansen H."/>
            <person name="Zahm M."/>
            <person name="Klopp C."/>
            <person name="Cedric C."/>
            <person name="Louis A."/>
            <person name="Berthelot C."/>
            <person name="Parey E."/>
            <person name="Roest Crollius H."/>
            <person name="Montfort J."/>
            <person name="Robinson-Rechavi M."/>
            <person name="Bucao C."/>
            <person name="Bouchez O."/>
            <person name="Gislard M."/>
            <person name="Lluch J."/>
            <person name="Milhes M."/>
            <person name="Lampietro C."/>
            <person name="Lopez Roques C."/>
            <person name="Donnadieu C."/>
            <person name="Braasch I."/>
            <person name="Desvignes T."/>
            <person name="Postlethwait J."/>
            <person name="Bobe J."/>
            <person name="Guiguen Y."/>
            <person name="Dirks R."/>
        </authorList>
    </citation>
    <scope>NUCLEOTIDE SEQUENCE</scope>
    <source>
        <strain evidence="2">Tag_6206</strain>
        <tissue evidence="2">Liver</tissue>
    </source>
</reference>
<proteinExistence type="predicted"/>
<comment type="caution">
    <text evidence="2">The sequence shown here is derived from an EMBL/GenBank/DDBJ whole genome shotgun (WGS) entry which is preliminary data.</text>
</comment>
<protein>
    <submittedName>
        <fullName evidence="2">Uncharacterized protein</fullName>
    </submittedName>
</protein>
<evidence type="ECO:0000313" key="2">
    <source>
        <dbReference type="EMBL" id="KAG5841470.1"/>
    </source>
</evidence>
<evidence type="ECO:0000256" key="1">
    <source>
        <dbReference type="SAM" id="MobiDB-lite"/>
    </source>
</evidence>
<gene>
    <name evidence="2" type="ORF">ANANG_G00199830</name>
</gene>
<feature type="region of interest" description="Disordered" evidence="1">
    <location>
        <begin position="79"/>
        <end position="101"/>
    </location>
</feature>
<dbReference type="AlphaFoldDB" id="A0A9D3RSP6"/>